<keyword evidence="3" id="KW-1185">Reference proteome</keyword>
<evidence type="ECO:0000256" key="1">
    <source>
        <dbReference type="SAM" id="SignalP"/>
    </source>
</evidence>
<protein>
    <submittedName>
        <fullName evidence="2">Uncharacterized protein</fullName>
    </submittedName>
</protein>
<feature type="signal peptide" evidence="1">
    <location>
        <begin position="1"/>
        <end position="18"/>
    </location>
</feature>
<keyword evidence="1" id="KW-0732">Signal</keyword>
<feature type="chain" id="PRO_5044214886" evidence="1">
    <location>
        <begin position="19"/>
        <end position="155"/>
    </location>
</feature>
<gene>
    <name evidence="2" type="ORF">AB1Y20_007729</name>
</gene>
<name>A0AB34IW73_PRYPA</name>
<dbReference type="AlphaFoldDB" id="A0AB34IW73"/>
<organism evidence="2 3">
    <name type="scientific">Prymnesium parvum</name>
    <name type="common">Toxic golden alga</name>
    <dbReference type="NCBI Taxonomy" id="97485"/>
    <lineage>
        <taxon>Eukaryota</taxon>
        <taxon>Haptista</taxon>
        <taxon>Haptophyta</taxon>
        <taxon>Prymnesiophyceae</taxon>
        <taxon>Prymnesiales</taxon>
        <taxon>Prymnesiaceae</taxon>
        <taxon>Prymnesium</taxon>
    </lineage>
</organism>
<evidence type="ECO:0000313" key="2">
    <source>
        <dbReference type="EMBL" id="KAL1508142.1"/>
    </source>
</evidence>
<reference evidence="2 3" key="1">
    <citation type="journal article" date="2024" name="Science">
        <title>Giant polyketide synthase enzymes in the biosynthesis of giant marine polyether toxins.</title>
        <authorList>
            <person name="Fallon T.R."/>
            <person name="Shende V.V."/>
            <person name="Wierzbicki I.H."/>
            <person name="Pendleton A.L."/>
            <person name="Watervoot N.F."/>
            <person name="Auber R.P."/>
            <person name="Gonzalez D.J."/>
            <person name="Wisecaver J.H."/>
            <person name="Moore B.S."/>
        </authorList>
    </citation>
    <scope>NUCLEOTIDE SEQUENCE [LARGE SCALE GENOMIC DNA]</scope>
    <source>
        <strain evidence="2 3">12B1</strain>
    </source>
</reference>
<dbReference type="EMBL" id="JBGBPQ010000017">
    <property type="protein sequence ID" value="KAL1508142.1"/>
    <property type="molecule type" value="Genomic_DNA"/>
</dbReference>
<dbReference type="Proteomes" id="UP001515480">
    <property type="component" value="Unassembled WGS sequence"/>
</dbReference>
<accession>A0AB34IW73</accession>
<comment type="caution">
    <text evidence="2">The sequence shown here is derived from an EMBL/GenBank/DDBJ whole genome shotgun (WGS) entry which is preliminary data.</text>
</comment>
<evidence type="ECO:0000313" key="3">
    <source>
        <dbReference type="Proteomes" id="UP001515480"/>
    </source>
</evidence>
<sequence length="155" mass="16535">MRAAALAAALLFAHASTGSPSPPREQKRRLCPTFPQAASLAGLWYGERSTPAVTREMYPGFSVRTAEAWRRKIKQRKPIPLARRAPRILATSAAFGLGAEWLVALPAHGPLGALKHTQAARAIGALARSRLGQSATLLVQRVGGTGLRSKLQAPQ</sequence>
<proteinExistence type="predicted"/>